<sequence length="857" mass="100314">MIPVELIRQKDYPAIVDWALALKEKDRLAVLKALQETDYHPLFSGEDAHDAFSLSQVVCARNYTEQKLFPIHWPKNQTKLHELLGSSNSSVHHALLTYFSHTVPDYLDSIIKDLLLATYTYPDFRLIWNFYQHGWIKFNEESFVSILFYAGRYMHNPRDDIAWLRENPQVIEKLIIPFPQYEVPVLLRSHFYQADSSPYGGILTEFWDEMFKQLMVEKLLPRQLIKELLASLTNNFKKARLDWHIRLVNMFNPQEDEWVDNQQLLFSGLNASNNSVVNFVIQTIQTLYTHPEFDHSSFMQCFPVISGREKCDKSLLIALDIAETLAERYPQYRTTLAQNVSGTLIQRTEKLQLRTAELMLKYQPAQDIAALTEPWLGGLKHSVLALLQCDSPLDESHVIPMLQHEQVIVPENWDALLFQTGKMLENKEALDIELFYAGIIALQNELPAGYKKQLQPYYKKLHKKYLGSSILYSLRDFFQQWLNDEYASTPERHERRLPHLQNQNQLVLSRLRDNCHLTLLATPSHTPFYVSPRILVERLLAHERENYPVDVDDLIIACNRILPGEVTAEVKQQAFMLTGKYAQAVQYLLRITDDISATNDEFLPLWTQITRTRNTNGVFPQYESIAKEQASWPGIAQPFTCTYRILIDKNEYKTWYKLALNNRVPYYWERKSLHPYPGHYYYMSLCRDECCHWKDVLYYLSLVPNYPDSWLNFFIPATASGNEVDGFEECLYPLQYLLENQLRVHHAGWAYIAVCLLFEKKISRDLAAEYIQLAILHNFVDSHYLSECIAYLLMYKYAPVNRFIEYLDNHNGDPAIRRFQNKILENCITLAGEKDLPTNYKKLIAYLNEFIIQGCER</sequence>
<dbReference type="InterPro" id="IPR056726">
    <property type="entry name" value="DUF7824"/>
</dbReference>
<evidence type="ECO:0000313" key="4">
    <source>
        <dbReference type="EMBL" id="HAG5770647.1"/>
    </source>
</evidence>
<dbReference type="EMBL" id="DAAYTU010000012">
    <property type="protein sequence ID" value="HAG5770647.1"/>
    <property type="molecule type" value="Genomic_DNA"/>
</dbReference>
<protein>
    <submittedName>
        <fullName evidence="4">Uncharacterized protein</fullName>
    </submittedName>
</protein>
<dbReference type="InterPro" id="IPR045472">
    <property type="entry name" value="DUF6493"/>
</dbReference>
<feature type="domain" description="DUF6493" evidence="1">
    <location>
        <begin position="5"/>
        <end position="304"/>
    </location>
</feature>
<reference evidence="4" key="2">
    <citation type="submission" date="2020-02" db="EMBL/GenBank/DDBJ databases">
        <authorList>
            <consortium name="NCBI Pathogen Detection Project"/>
        </authorList>
    </citation>
    <scope>NUCLEOTIDE SEQUENCE</scope>
    <source>
        <strain evidence="4">1839</strain>
    </source>
</reference>
<dbReference type="Pfam" id="PF25148">
    <property type="entry name" value="DUF7824"/>
    <property type="match status" value="1"/>
</dbReference>
<dbReference type="Pfam" id="PF25149">
    <property type="entry name" value="DUF7825"/>
    <property type="match status" value="1"/>
</dbReference>
<dbReference type="InterPro" id="IPR056727">
    <property type="entry name" value="DUF7825"/>
</dbReference>
<evidence type="ECO:0000259" key="1">
    <source>
        <dbReference type="Pfam" id="PF20103"/>
    </source>
</evidence>
<gene>
    <name evidence="4" type="ORF">GGB84_002310</name>
</gene>
<reference evidence="4" key="1">
    <citation type="journal article" date="2018" name="Genome Biol.">
        <title>SKESA: strategic k-mer extension for scrupulous assemblies.</title>
        <authorList>
            <person name="Souvorov A."/>
            <person name="Agarwala R."/>
            <person name="Lipman D.J."/>
        </authorList>
    </citation>
    <scope>NUCLEOTIDE SEQUENCE [LARGE SCALE GENOMIC DNA]</scope>
    <source>
        <strain evidence="4">1839</strain>
    </source>
</reference>
<feature type="domain" description="DUF7824" evidence="2">
    <location>
        <begin position="405"/>
        <end position="624"/>
    </location>
</feature>
<organism evidence="4">
    <name type="scientific">Escherichia coli</name>
    <dbReference type="NCBI Taxonomy" id="562"/>
    <lineage>
        <taxon>Bacteria</taxon>
        <taxon>Pseudomonadati</taxon>
        <taxon>Pseudomonadota</taxon>
        <taxon>Gammaproteobacteria</taxon>
        <taxon>Enterobacterales</taxon>
        <taxon>Enterobacteriaceae</taxon>
        <taxon>Escherichia</taxon>
    </lineage>
</organism>
<comment type="caution">
    <text evidence="4">The sequence shown here is derived from an EMBL/GenBank/DDBJ whole genome shotgun (WGS) entry which is preliminary data.</text>
</comment>
<proteinExistence type="predicted"/>
<dbReference type="Pfam" id="PF20103">
    <property type="entry name" value="DUF6493"/>
    <property type="match status" value="1"/>
</dbReference>
<name>A0A765T835_ECOLX</name>
<evidence type="ECO:0000259" key="2">
    <source>
        <dbReference type="Pfam" id="PF25148"/>
    </source>
</evidence>
<dbReference type="AlphaFoldDB" id="A0A765T835"/>
<evidence type="ECO:0000259" key="3">
    <source>
        <dbReference type="Pfam" id="PF25149"/>
    </source>
</evidence>
<accession>A0A765T835</accession>
<feature type="domain" description="DUF7825" evidence="3">
    <location>
        <begin position="654"/>
        <end position="846"/>
    </location>
</feature>